<dbReference type="Gene3D" id="3.30.420.40">
    <property type="match status" value="3"/>
</dbReference>
<comment type="similarity">
    <text evidence="1">Belongs to the FGGY kinase family.</text>
</comment>
<keyword evidence="8" id="KW-1185">Reference proteome</keyword>
<dbReference type="InterPro" id="IPR018484">
    <property type="entry name" value="FGGY_N"/>
</dbReference>
<evidence type="ECO:0000313" key="7">
    <source>
        <dbReference type="EMBL" id="MBU9736429.1"/>
    </source>
</evidence>
<dbReference type="SUPFAM" id="SSF53067">
    <property type="entry name" value="Actin-like ATPase domain"/>
    <property type="match status" value="2"/>
</dbReference>
<dbReference type="GO" id="GO:0019563">
    <property type="term" value="P:glycerol catabolic process"/>
    <property type="evidence" value="ECO:0007669"/>
    <property type="project" value="TreeGrafter"/>
</dbReference>
<dbReference type="GO" id="GO:0004370">
    <property type="term" value="F:glycerol kinase activity"/>
    <property type="evidence" value="ECO:0007669"/>
    <property type="project" value="TreeGrafter"/>
</dbReference>
<dbReference type="EMBL" id="JAHQCW010000009">
    <property type="protein sequence ID" value="MBU9736429.1"/>
    <property type="molecule type" value="Genomic_DNA"/>
</dbReference>
<keyword evidence="3" id="KW-0418">Kinase</keyword>
<feature type="domain" description="Carbohydrate kinase FGGY N-terminal" evidence="5">
    <location>
        <begin position="3"/>
        <end position="115"/>
    </location>
</feature>
<protein>
    <recommendedName>
        <fullName evidence="9">Glycerol kinase</fullName>
    </recommendedName>
</protein>
<gene>
    <name evidence="7" type="ORF">KTH89_07765</name>
</gene>
<keyword evidence="2" id="KW-0808">Transferase</keyword>
<dbReference type="RefSeq" id="WP_238721286.1">
    <property type="nucleotide sequence ID" value="NZ_JAHQCW010000009.1"/>
</dbReference>
<feature type="region of interest" description="Disordered" evidence="4">
    <location>
        <begin position="439"/>
        <end position="479"/>
    </location>
</feature>
<dbReference type="InterPro" id="IPR018485">
    <property type="entry name" value="FGGY_C"/>
</dbReference>
<evidence type="ECO:0000259" key="5">
    <source>
        <dbReference type="Pfam" id="PF00370"/>
    </source>
</evidence>
<dbReference type="Proteomes" id="UP000712157">
    <property type="component" value="Unassembled WGS sequence"/>
</dbReference>
<dbReference type="InterPro" id="IPR043129">
    <property type="entry name" value="ATPase_NBD"/>
</dbReference>
<sequence>MKIILALDQGTSSTKAVLFGENGKILGRSSVNNDIRYWEDGRVEQDPVQLVHAMQQTMAGVISQSPACRNNIAAIGISVQTGAFLLWEKETGIPLTPVIGWQDQRGEEIPDRLAAILKADPALHARAQNQEVLFGTMETWLIYNLTNRKCHATDITNADISGMYDAGSGNWNRSLLDHYHIPAQILPPIRKNDADYGIVEEGPAAGIPICGVIGDSSAALFGEGCWNRGDLKITYGTGVSVVYNLGSNKSPGAALAWDTRNGRMYIWEGTVPFAGAQIQKLIREGIVKTPEETAELASSLSDNQGIYLTSEAANGTFPKIPSALLARAVLESIAYQVADLKAEAEKTFNIRTSRIQADGGVSNNQFLMQFQSDLFGQPISRNCHPEISAYGAACVAAVHIGLWTREQIQNAARDTQLYTPRMPNRIRNKYITEWKNVTQPNQPDLKQELKYRGGGSPSVKPGPAPASGQKSPACKSMAE</sequence>
<evidence type="ECO:0000256" key="4">
    <source>
        <dbReference type="SAM" id="MobiDB-lite"/>
    </source>
</evidence>
<evidence type="ECO:0000313" key="8">
    <source>
        <dbReference type="Proteomes" id="UP000712157"/>
    </source>
</evidence>
<evidence type="ECO:0008006" key="9">
    <source>
        <dbReference type="Google" id="ProtNLM"/>
    </source>
</evidence>
<reference evidence="7" key="1">
    <citation type="submission" date="2021-06" db="EMBL/GenBank/DDBJ databases">
        <title>Description of novel taxa of the family Lachnospiraceae.</title>
        <authorList>
            <person name="Chaplin A.V."/>
            <person name="Sokolova S.R."/>
            <person name="Pikina A.P."/>
            <person name="Korzhanova M."/>
            <person name="Belova V."/>
            <person name="Korostin D."/>
            <person name="Efimov B.A."/>
        </authorList>
    </citation>
    <scope>NUCLEOTIDE SEQUENCE</scope>
    <source>
        <strain evidence="7">ASD5720</strain>
    </source>
</reference>
<accession>A0A949NEH7</accession>
<feature type="domain" description="Carbohydrate kinase FGGY C-terminal" evidence="6">
    <location>
        <begin position="323"/>
        <end position="398"/>
    </location>
</feature>
<dbReference type="InterPro" id="IPR000577">
    <property type="entry name" value="Carb_kinase_FGGY"/>
</dbReference>
<comment type="caution">
    <text evidence="7">The sequence shown here is derived from an EMBL/GenBank/DDBJ whole genome shotgun (WGS) entry which is preliminary data.</text>
</comment>
<dbReference type="PANTHER" id="PTHR10196:SF68">
    <property type="entry name" value="GLYCEROL KINASE 5-RELATED"/>
    <property type="match status" value="1"/>
</dbReference>
<proteinExistence type="inferred from homology"/>
<organism evidence="7 8">
    <name type="scientific">Diplocloster agilis</name>
    <dbReference type="NCBI Taxonomy" id="2850323"/>
    <lineage>
        <taxon>Bacteria</taxon>
        <taxon>Bacillati</taxon>
        <taxon>Bacillota</taxon>
        <taxon>Clostridia</taxon>
        <taxon>Lachnospirales</taxon>
        <taxon>Lachnospiraceae</taxon>
        <taxon>Diplocloster</taxon>
    </lineage>
</organism>
<dbReference type="PIRSF" id="PIRSF000538">
    <property type="entry name" value="GlpK"/>
    <property type="match status" value="1"/>
</dbReference>
<dbReference type="GO" id="GO:0005829">
    <property type="term" value="C:cytosol"/>
    <property type="evidence" value="ECO:0007669"/>
    <property type="project" value="TreeGrafter"/>
</dbReference>
<feature type="domain" description="Carbohydrate kinase FGGY N-terminal" evidence="5">
    <location>
        <begin position="124"/>
        <end position="222"/>
    </location>
</feature>
<dbReference type="Pfam" id="PF02782">
    <property type="entry name" value="FGGY_C"/>
    <property type="match status" value="1"/>
</dbReference>
<dbReference type="PANTHER" id="PTHR10196">
    <property type="entry name" value="SUGAR KINASE"/>
    <property type="match status" value="1"/>
</dbReference>
<dbReference type="AlphaFoldDB" id="A0A949NEH7"/>
<name>A0A949NEH7_9FIRM</name>
<evidence type="ECO:0000259" key="6">
    <source>
        <dbReference type="Pfam" id="PF02782"/>
    </source>
</evidence>
<evidence type="ECO:0000256" key="3">
    <source>
        <dbReference type="ARBA" id="ARBA00022777"/>
    </source>
</evidence>
<dbReference type="GO" id="GO:0005524">
    <property type="term" value="F:ATP binding"/>
    <property type="evidence" value="ECO:0007669"/>
    <property type="project" value="UniProtKB-KW"/>
</dbReference>
<dbReference type="Pfam" id="PF00370">
    <property type="entry name" value="FGGY_N"/>
    <property type="match status" value="2"/>
</dbReference>
<evidence type="ECO:0000256" key="2">
    <source>
        <dbReference type="ARBA" id="ARBA00022679"/>
    </source>
</evidence>
<evidence type="ECO:0000256" key="1">
    <source>
        <dbReference type="ARBA" id="ARBA00009156"/>
    </source>
</evidence>